<comment type="function">
    <text evidence="10">Radial spoke stalk protein that binds heme under oxidizing conditions. Required for the coordinated beating of multiple cilia maybe by functioning in a redox signaling pathway.</text>
</comment>
<evidence type="ECO:0000256" key="10">
    <source>
        <dbReference type="ARBA" id="ARBA00046139"/>
    </source>
</evidence>
<name>A0A315V7B1_GAMAF</name>
<evidence type="ECO:0000256" key="6">
    <source>
        <dbReference type="ARBA" id="ARBA00023212"/>
    </source>
</evidence>
<dbReference type="SMART" id="SM01117">
    <property type="entry name" value="Cyt-b5"/>
    <property type="match status" value="1"/>
</dbReference>
<protein>
    <recommendedName>
        <fullName evidence="9">Cytochrome b5 domain-containing protein 1</fullName>
    </recommendedName>
</protein>
<organism evidence="12 13">
    <name type="scientific">Gambusia affinis</name>
    <name type="common">Western mosquitofish</name>
    <name type="synonym">Heterandria affinis</name>
    <dbReference type="NCBI Taxonomy" id="33528"/>
    <lineage>
        <taxon>Eukaryota</taxon>
        <taxon>Metazoa</taxon>
        <taxon>Chordata</taxon>
        <taxon>Craniata</taxon>
        <taxon>Vertebrata</taxon>
        <taxon>Euteleostomi</taxon>
        <taxon>Actinopterygii</taxon>
        <taxon>Neopterygii</taxon>
        <taxon>Teleostei</taxon>
        <taxon>Neoteleostei</taxon>
        <taxon>Acanthomorphata</taxon>
        <taxon>Ovalentaria</taxon>
        <taxon>Atherinomorphae</taxon>
        <taxon>Cyprinodontiformes</taxon>
        <taxon>Poeciliidae</taxon>
        <taxon>Poeciliinae</taxon>
        <taxon>Gambusia</taxon>
    </lineage>
</organism>
<dbReference type="AlphaFoldDB" id="A0A315V7B1"/>
<proteinExistence type="inferred from homology"/>
<evidence type="ECO:0000256" key="3">
    <source>
        <dbReference type="ARBA" id="ARBA00022617"/>
    </source>
</evidence>
<evidence type="ECO:0000259" key="11">
    <source>
        <dbReference type="PROSITE" id="PS50255"/>
    </source>
</evidence>
<keyword evidence="4" id="KW-0479">Metal-binding</keyword>
<dbReference type="Gene3D" id="3.10.120.10">
    <property type="entry name" value="Cytochrome b5-like heme/steroid binding domain"/>
    <property type="match status" value="1"/>
</dbReference>
<evidence type="ECO:0000313" key="13">
    <source>
        <dbReference type="Proteomes" id="UP000250572"/>
    </source>
</evidence>
<keyword evidence="6" id="KW-0206">Cytoskeleton</keyword>
<comment type="subcellular location">
    <subcellularLocation>
        <location evidence="1">Cytoplasm</location>
        <location evidence="1">Cytoskeleton</location>
        <location evidence="1">Cilium axoneme</location>
    </subcellularLocation>
</comment>
<dbReference type="GO" id="GO:0003341">
    <property type="term" value="P:cilium movement"/>
    <property type="evidence" value="ECO:0007669"/>
    <property type="project" value="TreeGrafter"/>
</dbReference>
<dbReference type="PANTHER" id="PTHR21281">
    <property type="entry name" value="CYTOCHROME B5 DOMAIN-CONTAINING PROTEIN 1"/>
    <property type="match status" value="1"/>
</dbReference>
<accession>A0A315V7B1</accession>
<keyword evidence="5" id="KW-0408">Iron</keyword>
<evidence type="ECO:0000313" key="12">
    <source>
        <dbReference type="EMBL" id="PWA19193.1"/>
    </source>
</evidence>
<evidence type="ECO:0000256" key="1">
    <source>
        <dbReference type="ARBA" id="ARBA00004430"/>
    </source>
</evidence>
<dbReference type="STRING" id="33528.ENSGAFP00000030292"/>
<evidence type="ECO:0000256" key="4">
    <source>
        <dbReference type="ARBA" id="ARBA00022723"/>
    </source>
</evidence>
<dbReference type="SUPFAM" id="SSF55856">
    <property type="entry name" value="Cytochrome b5-like heme/steroid binding domain"/>
    <property type="match status" value="1"/>
</dbReference>
<dbReference type="GO" id="GO:0046872">
    <property type="term" value="F:metal ion binding"/>
    <property type="evidence" value="ECO:0007669"/>
    <property type="project" value="UniProtKB-KW"/>
</dbReference>
<dbReference type="InterPro" id="IPR052320">
    <property type="entry name" value="Cytochrome_b5_domain"/>
</dbReference>
<keyword evidence="7" id="KW-0966">Cell projection</keyword>
<keyword evidence="3" id="KW-0349">Heme</keyword>
<evidence type="ECO:0000256" key="9">
    <source>
        <dbReference type="ARBA" id="ARBA00040649"/>
    </source>
</evidence>
<dbReference type="InterPro" id="IPR036400">
    <property type="entry name" value="Cyt_B5-like_heme/steroid_sf"/>
</dbReference>
<comment type="similarity">
    <text evidence="8">Belongs to the cytochrome b5 family.</text>
</comment>
<keyword evidence="2" id="KW-0963">Cytoplasm</keyword>
<feature type="domain" description="Cytochrome b5 heme-binding" evidence="11">
    <location>
        <begin position="159"/>
        <end position="286"/>
    </location>
</feature>
<dbReference type="PROSITE" id="PS50255">
    <property type="entry name" value="CYTOCHROME_B5_2"/>
    <property type="match status" value="1"/>
</dbReference>
<evidence type="ECO:0000256" key="8">
    <source>
        <dbReference type="ARBA" id="ARBA00038168"/>
    </source>
</evidence>
<dbReference type="Proteomes" id="UP000250572">
    <property type="component" value="Unassembled WGS sequence"/>
</dbReference>
<dbReference type="InterPro" id="IPR001199">
    <property type="entry name" value="Cyt_B5-like_heme/steroid-bd"/>
</dbReference>
<gene>
    <name evidence="12" type="ORF">CCH79_00019727</name>
</gene>
<evidence type="ECO:0000256" key="5">
    <source>
        <dbReference type="ARBA" id="ARBA00023004"/>
    </source>
</evidence>
<dbReference type="Pfam" id="PF00173">
    <property type="entry name" value="Cyt-b5"/>
    <property type="match status" value="1"/>
</dbReference>
<dbReference type="EMBL" id="NHOQ01002169">
    <property type="protein sequence ID" value="PWA19193.1"/>
    <property type="molecule type" value="Genomic_DNA"/>
</dbReference>
<evidence type="ECO:0000256" key="2">
    <source>
        <dbReference type="ARBA" id="ARBA00022490"/>
    </source>
</evidence>
<comment type="caution">
    <text evidence="12">The sequence shown here is derived from an EMBL/GenBank/DDBJ whole genome shotgun (WGS) entry which is preliminary data.</text>
</comment>
<keyword evidence="13" id="KW-1185">Reference proteome</keyword>
<sequence length="382" mass="44198">MKRTNGSQFLEFWSIPPEPGRVCWSPHSNVSTGLRSKLKTNFLFRFGASHIQAVSRTSDPAAVNLQARFSPVNRKRGPARFRSTYMINIQNFLSVSSAPSVCSQEGKQTEWQPPRLLLSWQRNYRQTCRERKLFPDSSTEPELSSLSQFNPPVQMKRRPRYFTPAEVASHFTADDLWVSFLGKVCDLTPLMKQHQGEFRLQVLDGCSGDVLLLPIMECAGKDISSWFDPKTRDILRFVDPVTCCERYYTPRGRVVHTPPSGPRSDWDTDLGQPWWKDRRYEVGLLSTKTRWIRVVNTLTSQEQLLEVCSEETLEEILQRYLRHNAHASSYTWKYHGDVLDMQKTLNDNGVTDDDLELEHLRMDRDLFVPAILLYFNDDLTEG</sequence>
<dbReference type="GO" id="GO:0005930">
    <property type="term" value="C:axoneme"/>
    <property type="evidence" value="ECO:0007669"/>
    <property type="project" value="UniProtKB-SubCell"/>
</dbReference>
<dbReference type="PANTHER" id="PTHR21281:SF0">
    <property type="entry name" value="CYTOCHROME B5 DOMAIN-CONTAINING PROTEIN 1"/>
    <property type="match status" value="1"/>
</dbReference>
<evidence type="ECO:0000256" key="7">
    <source>
        <dbReference type="ARBA" id="ARBA00023273"/>
    </source>
</evidence>
<reference evidence="12 13" key="1">
    <citation type="journal article" date="2018" name="G3 (Bethesda)">
        <title>A High-Quality Reference Genome for the Invasive Mosquitofish Gambusia affinis Using a Chicago Library.</title>
        <authorList>
            <person name="Hoffberg S.L."/>
            <person name="Troendle N.J."/>
            <person name="Glenn T.C."/>
            <person name="Mahmud O."/>
            <person name="Louha S."/>
            <person name="Chalopin D."/>
            <person name="Bennetzen J.L."/>
            <person name="Mauricio R."/>
        </authorList>
    </citation>
    <scope>NUCLEOTIDE SEQUENCE [LARGE SCALE GENOMIC DNA]</scope>
    <source>
        <strain evidence="12">NE01/NJP1002.9</strain>
        <tissue evidence="12">Muscle</tissue>
    </source>
</reference>